<dbReference type="SUPFAM" id="SSF57756">
    <property type="entry name" value="Retrovirus zinc finger-like domains"/>
    <property type="match status" value="1"/>
</dbReference>
<dbReference type="EMBL" id="HACM01012215">
    <property type="protein sequence ID" value="CRZ12657.1"/>
    <property type="molecule type" value="Transcribed_RNA"/>
</dbReference>
<dbReference type="Gene3D" id="2.40.70.10">
    <property type="entry name" value="Acid Proteases"/>
    <property type="match status" value="1"/>
</dbReference>
<name>A0A0H5RGG8_9EUKA</name>
<reference evidence="1" key="1">
    <citation type="submission" date="2015-04" db="EMBL/GenBank/DDBJ databases">
        <title>The genome sequence of the plant pathogenic Rhizarian Plasmodiophora brassicae reveals insights in its biotrophic life cycle and the origin of chitin synthesis.</title>
        <authorList>
            <person name="Schwelm A."/>
            <person name="Fogelqvist J."/>
            <person name="Knaust A."/>
            <person name="Julke S."/>
            <person name="Lilja T."/>
            <person name="Dhandapani V."/>
            <person name="Bonilla-Rosso G."/>
            <person name="Karlsson M."/>
            <person name="Shevchenko A."/>
            <person name="Choi S.R."/>
            <person name="Kim H.G."/>
            <person name="Park J.Y."/>
            <person name="Lim Y.P."/>
            <person name="Ludwig-Muller J."/>
            <person name="Dixelius C."/>
        </authorList>
    </citation>
    <scope>NUCLEOTIDE SEQUENCE</scope>
    <source>
        <tissue evidence="1">Potato root galls</tissue>
    </source>
</reference>
<dbReference type="SUPFAM" id="SSF50630">
    <property type="entry name" value="Acid proteases"/>
    <property type="match status" value="1"/>
</dbReference>
<dbReference type="InterPro" id="IPR021109">
    <property type="entry name" value="Peptidase_aspartic_dom_sf"/>
</dbReference>
<dbReference type="AlphaFoldDB" id="A0A0H5RGG8"/>
<sequence length="282" mass="31454">SEIEAHILEFRTLYDTFLGCGGYPLSDLPLSAKFRKSLRPNLAKEVHRFQPTSLEQAIRLARHLAPICRPADHVRAITYDSNQRTKLTPEERLRCLQHGLCMFCRKPGHRIDACPERKPTAAVAKPSFEESESVLVSSSYFARSGSRRCISVQLTIITDNRAIPALALIDCGATSSFIDSSFVERHSVPVQPKSFPIAVRVVDGRSLPSITMETVPLTHSIESAFHDQIIFNVISSPQHEIILGMPWLVHPNPIIDWLAMTVTPRQTCTPILDAVNHAKSCI</sequence>
<feature type="non-terminal residue" evidence="1">
    <location>
        <position position="1"/>
    </location>
</feature>
<dbReference type="InterPro" id="IPR032567">
    <property type="entry name" value="RTL1-rel"/>
</dbReference>
<evidence type="ECO:0000313" key="1">
    <source>
        <dbReference type="EMBL" id="CRZ12657.1"/>
    </source>
</evidence>
<dbReference type="PANTHER" id="PTHR15503:SF22">
    <property type="entry name" value="TRANSPOSON TY3-I GAG POLYPROTEIN"/>
    <property type="match status" value="1"/>
</dbReference>
<dbReference type="GO" id="GO:0003676">
    <property type="term" value="F:nucleic acid binding"/>
    <property type="evidence" value="ECO:0007669"/>
    <property type="project" value="InterPro"/>
</dbReference>
<dbReference type="InterPro" id="IPR036875">
    <property type="entry name" value="Znf_CCHC_sf"/>
</dbReference>
<dbReference type="Pfam" id="PF08284">
    <property type="entry name" value="RVP_2"/>
    <property type="match status" value="1"/>
</dbReference>
<dbReference type="CDD" id="cd00303">
    <property type="entry name" value="retropepsin_like"/>
    <property type="match status" value="1"/>
</dbReference>
<organism evidence="1">
    <name type="scientific">Spongospora subterranea</name>
    <dbReference type="NCBI Taxonomy" id="70186"/>
    <lineage>
        <taxon>Eukaryota</taxon>
        <taxon>Sar</taxon>
        <taxon>Rhizaria</taxon>
        <taxon>Endomyxa</taxon>
        <taxon>Phytomyxea</taxon>
        <taxon>Plasmodiophorida</taxon>
        <taxon>Plasmodiophoridae</taxon>
        <taxon>Spongospora</taxon>
    </lineage>
</organism>
<evidence type="ECO:0008006" key="2">
    <source>
        <dbReference type="Google" id="ProtNLM"/>
    </source>
</evidence>
<feature type="non-terminal residue" evidence="1">
    <location>
        <position position="282"/>
    </location>
</feature>
<protein>
    <recommendedName>
        <fullName evidence="2">CCHC-type domain-containing protein</fullName>
    </recommendedName>
</protein>
<dbReference type="GO" id="GO:0008270">
    <property type="term" value="F:zinc ion binding"/>
    <property type="evidence" value="ECO:0007669"/>
    <property type="project" value="InterPro"/>
</dbReference>
<accession>A0A0H5RGG8</accession>
<dbReference type="PANTHER" id="PTHR15503">
    <property type="entry name" value="LDOC1 RELATED"/>
    <property type="match status" value="1"/>
</dbReference>
<proteinExistence type="predicted"/>